<keyword evidence="10" id="KW-0460">Magnesium</keyword>
<dbReference type="PIRSF" id="PIRSF018425">
    <property type="entry name" value="PolyA_polymerase"/>
    <property type="match status" value="1"/>
</dbReference>
<dbReference type="Pfam" id="PF04928">
    <property type="entry name" value="PAP_central"/>
    <property type="match status" value="1"/>
</dbReference>
<dbReference type="InterPro" id="IPR048840">
    <property type="entry name" value="PolA_pol_NTPase"/>
</dbReference>
<evidence type="ECO:0000313" key="18">
    <source>
        <dbReference type="EMBL" id="CAK9439750.1"/>
    </source>
</evidence>
<evidence type="ECO:0000256" key="4">
    <source>
        <dbReference type="ARBA" id="ARBA00010912"/>
    </source>
</evidence>
<keyword evidence="22" id="KW-1185">Reference proteome</keyword>
<dbReference type="EMBL" id="OZ022409">
    <property type="protein sequence ID" value="CAK9440645.1"/>
    <property type="molecule type" value="Genomic_DNA"/>
</dbReference>
<evidence type="ECO:0000256" key="13">
    <source>
        <dbReference type="SAM" id="MobiDB-lite"/>
    </source>
</evidence>
<comment type="cofactor">
    <cofactor evidence="1">
        <name>Mn(2+)</name>
        <dbReference type="ChEBI" id="CHEBI:29035"/>
    </cofactor>
</comment>
<keyword evidence="9 12" id="KW-0067">ATP-binding</keyword>
<dbReference type="Pfam" id="PF04926">
    <property type="entry name" value="PAP_RNA-bind"/>
    <property type="match status" value="1"/>
</dbReference>
<comment type="subcellular location">
    <subcellularLocation>
        <location evidence="3 12">Nucleus</location>
    </subcellularLocation>
</comment>
<reference evidence="19 22" key="1">
    <citation type="submission" date="2024-03" db="EMBL/GenBank/DDBJ databases">
        <authorList>
            <person name="Brejova B."/>
        </authorList>
    </citation>
    <scope>NUCLEOTIDE SEQUENCE [LARGE SCALE GENOMIC DNA]</scope>
    <source>
        <strain evidence="19 22">CBS 14171</strain>
    </source>
</reference>
<accession>A0ABP0ZQK0</accession>
<evidence type="ECO:0000259" key="14">
    <source>
        <dbReference type="Pfam" id="PF04926"/>
    </source>
</evidence>
<dbReference type="Pfam" id="PF20750">
    <property type="entry name" value="PAP_NTPase"/>
    <property type="match status" value="1"/>
</dbReference>
<dbReference type="InterPro" id="IPR011068">
    <property type="entry name" value="NuclTrfase_I-like_C"/>
</dbReference>
<evidence type="ECO:0000313" key="20">
    <source>
        <dbReference type="EMBL" id="CAK9440946.1"/>
    </source>
</evidence>
<gene>
    <name evidence="17" type="ORF">LODBEIA_P12450</name>
    <name evidence="18" type="ORF">LODBEIA_P38500</name>
    <name evidence="19" type="ORF">LODBEIA_P46600</name>
    <name evidence="20" type="ORF">LODBEIA_P48150</name>
    <name evidence="21" type="ORF">LODBEIA_P56840</name>
</gene>
<dbReference type="SUPFAM" id="SSF81631">
    <property type="entry name" value="PAP/OAS1 substrate-binding domain"/>
    <property type="match status" value="1"/>
</dbReference>
<dbReference type="EMBL" id="OZ022408">
    <property type="protein sequence ID" value="CAK9439750.1"/>
    <property type="molecule type" value="Genomic_DNA"/>
</dbReference>
<dbReference type="EMBL" id="OZ022410">
    <property type="protein sequence ID" value="CAK9440946.1"/>
    <property type="molecule type" value="Genomic_DNA"/>
</dbReference>
<comment type="cofactor">
    <cofactor evidence="2">
        <name>Mg(2+)</name>
        <dbReference type="ChEBI" id="CHEBI:18420"/>
    </cofactor>
</comment>
<evidence type="ECO:0000256" key="3">
    <source>
        <dbReference type="ARBA" id="ARBA00004123"/>
    </source>
</evidence>
<dbReference type="PANTHER" id="PTHR10682:SF10">
    <property type="entry name" value="POLYNUCLEOTIDE ADENYLYLTRANSFERASE"/>
    <property type="match status" value="1"/>
</dbReference>
<dbReference type="CDD" id="cd05402">
    <property type="entry name" value="NT_PAP_TUTase"/>
    <property type="match status" value="1"/>
</dbReference>
<dbReference type="Proteomes" id="UP001497383">
    <property type="component" value="Chromosome 6"/>
</dbReference>
<keyword evidence="7" id="KW-0479">Metal-binding</keyword>
<evidence type="ECO:0000256" key="1">
    <source>
        <dbReference type="ARBA" id="ARBA00001936"/>
    </source>
</evidence>
<dbReference type="Proteomes" id="UP001497383">
    <property type="component" value="Chromosome 7"/>
</dbReference>
<dbReference type="GeneID" id="92206441"/>
<dbReference type="EMBL" id="OZ022406">
    <property type="protein sequence ID" value="CAK9436723.1"/>
    <property type="molecule type" value="Genomic_DNA"/>
</dbReference>
<dbReference type="InterPro" id="IPR014492">
    <property type="entry name" value="PolyA_polymerase"/>
</dbReference>
<feature type="domain" description="Poly(A) polymerase RNA-binding" evidence="14">
    <location>
        <begin position="321"/>
        <end position="466"/>
    </location>
</feature>
<dbReference type="InterPro" id="IPR007010">
    <property type="entry name" value="PolA_pol_RNA-bd_dom"/>
</dbReference>
<evidence type="ECO:0000259" key="16">
    <source>
        <dbReference type="Pfam" id="PF20750"/>
    </source>
</evidence>
<keyword evidence="5 12" id="KW-0507">mRNA processing</keyword>
<dbReference type="InterPro" id="IPR007012">
    <property type="entry name" value="PolA_pol_cen_dom"/>
</dbReference>
<evidence type="ECO:0000313" key="17">
    <source>
        <dbReference type="EMBL" id="CAK9436723.1"/>
    </source>
</evidence>
<feature type="region of interest" description="Disordered" evidence="13">
    <location>
        <begin position="460"/>
        <end position="484"/>
    </location>
</feature>
<dbReference type="Gene3D" id="3.30.460.10">
    <property type="entry name" value="Beta Polymerase, domain 2"/>
    <property type="match status" value="1"/>
</dbReference>
<comment type="function">
    <text evidence="12">Polymerase that creates the 3'-poly(A) tail of mRNA's.</text>
</comment>
<dbReference type="RefSeq" id="XP_066828183.1">
    <property type="nucleotide sequence ID" value="XM_066971112.1"/>
</dbReference>
<proteinExistence type="inferred from homology"/>
<evidence type="ECO:0000256" key="9">
    <source>
        <dbReference type="ARBA" id="ARBA00022840"/>
    </source>
</evidence>
<comment type="similarity">
    <text evidence="4 12">Belongs to the poly(A) polymerase family.</text>
</comment>
<dbReference type="SUPFAM" id="SSF55003">
    <property type="entry name" value="PAP/Archaeal CCA-adding enzyme, C-terminal domain"/>
    <property type="match status" value="1"/>
</dbReference>
<evidence type="ECO:0000256" key="8">
    <source>
        <dbReference type="ARBA" id="ARBA00022741"/>
    </source>
</evidence>
<feature type="compositionally biased region" description="Basic and acidic residues" evidence="13">
    <location>
        <begin position="471"/>
        <end position="484"/>
    </location>
</feature>
<dbReference type="Proteomes" id="UP001497383">
    <property type="component" value="Chromosome 2"/>
</dbReference>
<feature type="domain" description="Poly(A) polymerase nucleotidyltransferase" evidence="16">
    <location>
        <begin position="5"/>
        <end position="180"/>
    </location>
</feature>
<dbReference type="Gene3D" id="1.10.1410.10">
    <property type="match status" value="1"/>
</dbReference>
<evidence type="ECO:0000313" key="21">
    <source>
        <dbReference type="EMBL" id="CAK9441816.1"/>
    </source>
</evidence>
<evidence type="ECO:0000259" key="15">
    <source>
        <dbReference type="Pfam" id="PF04928"/>
    </source>
</evidence>
<organism evidence="19 22">
    <name type="scientific">Lodderomyces beijingensis</name>
    <dbReference type="NCBI Taxonomy" id="1775926"/>
    <lineage>
        <taxon>Eukaryota</taxon>
        <taxon>Fungi</taxon>
        <taxon>Dikarya</taxon>
        <taxon>Ascomycota</taxon>
        <taxon>Saccharomycotina</taxon>
        <taxon>Pichiomycetes</taxon>
        <taxon>Debaryomycetaceae</taxon>
        <taxon>Candida/Lodderomyces clade</taxon>
        <taxon>Lodderomyces</taxon>
    </lineage>
</organism>
<evidence type="ECO:0000256" key="6">
    <source>
        <dbReference type="ARBA" id="ARBA00022679"/>
    </source>
</evidence>
<keyword evidence="11 12" id="KW-0539">Nucleus</keyword>
<name>A0ABP0ZQK0_9ASCO</name>
<dbReference type="Proteomes" id="UP001497383">
    <property type="component" value="Chromosome 4"/>
</dbReference>
<evidence type="ECO:0000256" key="2">
    <source>
        <dbReference type="ARBA" id="ARBA00001946"/>
    </source>
</evidence>
<protein>
    <recommendedName>
        <fullName evidence="12">Poly(A) polymerase</fullName>
        <ecNumber evidence="12">2.7.7.19</ecNumber>
    </recommendedName>
</protein>
<comment type="catalytic activity">
    <reaction evidence="12">
        <text>RNA(n) + ATP = RNA(n)-3'-adenine ribonucleotide + diphosphate</text>
        <dbReference type="Rhea" id="RHEA:11332"/>
        <dbReference type="Rhea" id="RHEA-COMP:14527"/>
        <dbReference type="Rhea" id="RHEA-COMP:17347"/>
        <dbReference type="ChEBI" id="CHEBI:30616"/>
        <dbReference type="ChEBI" id="CHEBI:33019"/>
        <dbReference type="ChEBI" id="CHEBI:140395"/>
        <dbReference type="ChEBI" id="CHEBI:173115"/>
        <dbReference type="EC" id="2.7.7.19"/>
    </reaction>
</comment>
<evidence type="ECO:0000256" key="7">
    <source>
        <dbReference type="ARBA" id="ARBA00022723"/>
    </source>
</evidence>
<sequence length="484" mass="54104">MASLGVTPPISLDPPTPEDVQANDLLIKELKSRSSFETETATKKRAAVLTELQALANRFSPHGSKLFTFGSYRLGVYSPDSDIDALLVFPKNITRDHFFTEFPKILKDNSFSEIVPVVDAFVPVIKMKKNVSIDLLFARLSVPKITSSLVLSDEVLKTADASDMRALNGTRVTDEILQLVPKPQSFKYALRLIKIWAMERGIYGNVYGYPGGVAWAMLVARVCQLYPNAVAATIVSKFFQIFSQWAWPQPVLLKPILSGPLRVWNPLLYPGDRLHRMPVITPAYPSMCATHNITKSTMAVILEELERGRSLGLPELLARHDFFHRFRFYLCIAVASKGEELHFHGWCESKIRFLVGKLEVVPGVQLARPFPRSFEQRVATAEALQECGTTTGDSLEAGEYCVSLYYIGLVLSEKVLDISSGCADFFSVCKGWPEYKPGEHFVSIRTVKLAQLSAAVYPQGEVRPRKRKRREAGGDKKRAKSVET</sequence>
<dbReference type="InterPro" id="IPR043519">
    <property type="entry name" value="NT_sf"/>
</dbReference>
<dbReference type="SUPFAM" id="SSF81301">
    <property type="entry name" value="Nucleotidyltransferase"/>
    <property type="match status" value="1"/>
</dbReference>
<dbReference type="EMBL" id="OZ022411">
    <property type="protein sequence ID" value="CAK9441816.1"/>
    <property type="molecule type" value="Genomic_DNA"/>
</dbReference>
<dbReference type="PANTHER" id="PTHR10682">
    <property type="entry name" value="POLY A POLYMERASE"/>
    <property type="match status" value="1"/>
</dbReference>
<keyword evidence="8 12" id="KW-0547">Nucleotide-binding</keyword>
<evidence type="ECO:0000313" key="19">
    <source>
        <dbReference type="EMBL" id="CAK9440645.1"/>
    </source>
</evidence>
<dbReference type="EC" id="2.7.7.19" evidence="12"/>
<evidence type="ECO:0000256" key="5">
    <source>
        <dbReference type="ARBA" id="ARBA00022664"/>
    </source>
</evidence>
<evidence type="ECO:0000256" key="12">
    <source>
        <dbReference type="PIRNR" id="PIRNR018425"/>
    </source>
</evidence>
<dbReference type="Proteomes" id="UP001497383">
    <property type="component" value="Chromosome 5"/>
</dbReference>
<evidence type="ECO:0000313" key="22">
    <source>
        <dbReference type="Proteomes" id="UP001497383"/>
    </source>
</evidence>
<feature type="domain" description="Poly(A) polymerase central" evidence="15">
    <location>
        <begin position="185"/>
        <end position="310"/>
    </location>
</feature>
<evidence type="ECO:0000256" key="10">
    <source>
        <dbReference type="ARBA" id="ARBA00022842"/>
    </source>
</evidence>
<evidence type="ECO:0000256" key="11">
    <source>
        <dbReference type="ARBA" id="ARBA00023242"/>
    </source>
</evidence>
<keyword evidence="6 12" id="KW-0808">Transferase</keyword>
<dbReference type="Gene3D" id="3.30.70.590">
    <property type="entry name" value="Poly(A) polymerase predicted RNA binding domain"/>
    <property type="match status" value="1"/>
</dbReference>